<evidence type="ECO:0000313" key="1">
    <source>
        <dbReference type="EMBL" id="KAF4130600.1"/>
    </source>
</evidence>
<evidence type="ECO:0000313" key="2">
    <source>
        <dbReference type="Proteomes" id="UP000704712"/>
    </source>
</evidence>
<name>A0A8S9TQ46_PHYIN</name>
<comment type="caution">
    <text evidence="1">The sequence shown here is derived from an EMBL/GenBank/DDBJ whole genome shotgun (WGS) entry which is preliminary data.</text>
</comment>
<organism evidence="1 2">
    <name type="scientific">Phytophthora infestans</name>
    <name type="common">Potato late blight agent</name>
    <name type="synonym">Botrytis infestans</name>
    <dbReference type="NCBI Taxonomy" id="4787"/>
    <lineage>
        <taxon>Eukaryota</taxon>
        <taxon>Sar</taxon>
        <taxon>Stramenopiles</taxon>
        <taxon>Oomycota</taxon>
        <taxon>Peronosporomycetes</taxon>
        <taxon>Peronosporales</taxon>
        <taxon>Peronosporaceae</taxon>
        <taxon>Phytophthora</taxon>
    </lineage>
</organism>
<dbReference type="AlphaFoldDB" id="A0A8S9TQ46"/>
<proteinExistence type="predicted"/>
<gene>
    <name evidence="1" type="ORF">GN958_ATG20182</name>
</gene>
<dbReference type="Proteomes" id="UP000704712">
    <property type="component" value="Unassembled WGS sequence"/>
</dbReference>
<accession>A0A8S9TQ46</accession>
<protein>
    <submittedName>
        <fullName evidence="1">Uncharacterized protein</fullName>
    </submittedName>
</protein>
<dbReference type="EMBL" id="JAACNO010002815">
    <property type="protein sequence ID" value="KAF4130600.1"/>
    <property type="molecule type" value="Genomic_DNA"/>
</dbReference>
<sequence length="101" mass="11150">MVAAETFRLGDLQVDAGHCKSKLKHMHKQHTAYRVELQDIGVSLGIDSSENNILPVKQTSDGQKRYLGAYKVDFKPTLTTGGQKHGFKFQACHGAHLLFGP</sequence>
<reference evidence="1" key="1">
    <citation type="submission" date="2020-03" db="EMBL/GenBank/DDBJ databases">
        <title>Hybrid Assembly of Korean Phytophthora infestans isolates.</title>
        <authorList>
            <person name="Prokchorchik M."/>
            <person name="Lee Y."/>
            <person name="Seo J."/>
            <person name="Cho J.-H."/>
            <person name="Park Y.-E."/>
            <person name="Jang D.-C."/>
            <person name="Im J.-S."/>
            <person name="Choi J.-G."/>
            <person name="Park H.-J."/>
            <person name="Lee G.-B."/>
            <person name="Lee Y.-G."/>
            <person name="Hong S.-Y."/>
            <person name="Cho K."/>
            <person name="Sohn K.H."/>
        </authorList>
    </citation>
    <scope>NUCLEOTIDE SEQUENCE</scope>
    <source>
        <strain evidence="1">KR_2_A2</strain>
    </source>
</reference>